<reference evidence="2 3" key="1">
    <citation type="submission" date="2019-05" db="EMBL/GenBank/DDBJ databases">
        <title>Genome sequencing of F202Z8.</title>
        <authorList>
            <person name="Kwon Y.M."/>
        </authorList>
    </citation>
    <scope>NUCLEOTIDE SEQUENCE [LARGE SCALE GENOMIC DNA]</scope>
    <source>
        <strain evidence="2 3">F202Z8</strain>
    </source>
</reference>
<evidence type="ECO:0000313" key="3">
    <source>
        <dbReference type="Proteomes" id="UP000310017"/>
    </source>
</evidence>
<proteinExistence type="predicted"/>
<name>A0A5B7SXA9_9FLAO</name>
<feature type="transmembrane region" description="Helical" evidence="1">
    <location>
        <begin position="33"/>
        <end position="58"/>
    </location>
</feature>
<evidence type="ECO:0000313" key="2">
    <source>
        <dbReference type="EMBL" id="QCX01919.1"/>
    </source>
</evidence>
<gene>
    <name evidence="2" type="ORF">FGM00_18025</name>
</gene>
<feature type="transmembrane region" description="Helical" evidence="1">
    <location>
        <begin position="6"/>
        <end position="24"/>
    </location>
</feature>
<protein>
    <submittedName>
        <fullName evidence="2">Uncharacterized protein</fullName>
    </submittedName>
</protein>
<dbReference type="OrthoDB" id="1376579at2"/>
<keyword evidence="1" id="KW-0812">Transmembrane</keyword>
<organism evidence="2 3">
    <name type="scientific">Aggregatimonas sangjinii</name>
    <dbReference type="NCBI Taxonomy" id="2583587"/>
    <lineage>
        <taxon>Bacteria</taxon>
        <taxon>Pseudomonadati</taxon>
        <taxon>Bacteroidota</taxon>
        <taxon>Flavobacteriia</taxon>
        <taxon>Flavobacteriales</taxon>
        <taxon>Flavobacteriaceae</taxon>
        <taxon>Aggregatimonas</taxon>
    </lineage>
</organism>
<dbReference type="Proteomes" id="UP000310017">
    <property type="component" value="Chromosome"/>
</dbReference>
<evidence type="ECO:0000256" key="1">
    <source>
        <dbReference type="SAM" id="Phobius"/>
    </source>
</evidence>
<dbReference type="AlphaFoldDB" id="A0A5B7SXA9"/>
<sequence length="61" mass="6749">MIGILLLMFGPALLFLVIAFIMLIKNDVKKAKIFFILTGVYLLISLGICGIMLANFTLDTK</sequence>
<keyword evidence="1" id="KW-1133">Transmembrane helix</keyword>
<dbReference type="EMBL" id="CP040710">
    <property type="protein sequence ID" value="QCX01919.1"/>
    <property type="molecule type" value="Genomic_DNA"/>
</dbReference>
<accession>A0A5B7SXA9</accession>
<keyword evidence="3" id="KW-1185">Reference proteome</keyword>
<dbReference type="KEGG" id="asag:FGM00_18025"/>
<dbReference type="RefSeq" id="WP_138854256.1">
    <property type="nucleotide sequence ID" value="NZ_CP040710.1"/>
</dbReference>
<keyword evidence="1" id="KW-0472">Membrane</keyword>